<dbReference type="Proteomes" id="UP000789405">
    <property type="component" value="Unassembled WGS sequence"/>
</dbReference>
<name>A0A9N8YT13_9GLOM</name>
<gene>
    <name evidence="2" type="ORF">DERYTH_LOCUS271</name>
</gene>
<protein>
    <submittedName>
        <fullName evidence="2">10519_t:CDS:1</fullName>
    </submittedName>
</protein>
<keyword evidence="3" id="KW-1185">Reference proteome</keyword>
<evidence type="ECO:0000313" key="3">
    <source>
        <dbReference type="Proteomes" id="UP000789405"/>
    </source>
</evidence>
<sequence>MDLDDDQKRNENAKADKPRTRENVDINLSDQRNANMKELETNLKVLTKGKESLADSISQ</sequence>
<comment type="caution">
    <text evidence="2">The sequence shown here is derived from an EMBL/GenBank/DDBJ whole genome shotgun (WGS) entry which is preliminary data.</text>
</comment>
<feature type="region of interest" description="Disordered" evidence="1">
    <location>
        <begin position="1"/>
        <end position="23"/>
    </location>
</feature>
<reference evidence="2" key="1">
    <citation type="submission" date="2021-06" db="EMBL/GenBank/DDBJ databases">
        <authorList>
            <person name="Kallberg Y."/>
            <person name="Tangrot J."/>
            <person name="Rosling A."/>
        </authorList>
    </citation>
    <scope>NUCLEOTIDE SEQUENCE</scope>
    <source>
        <strain evidence="2">MA453B</strain>
    </source>
</reference>
<organism evidence="2 3">
    <name type="scientific">Dentiscutata erythropus</name>
    <dbReference type="NCBI Taxonomy" id="1348616"/>
    <lineage>
        <taxon>Eukaryota</taxon>
        <taxon>Fungi</taxon>
        <taxon>Fungi incertae sedis</taxon>
        <taxon>Mucoromycota</taxon>
        <taxon>Glomeromycotina</taxon>
        <taxon>Glomeromycetes</taxon>
        <taxon>Diversisporales</taxon>
        <taxon>Gigasporaceae</taxon>
        <taxon>Dentiscutata</taxon>
    </lineage>
</organism>
<proteinExistence type="predicted"/>
<dbReference type="EMBL" id="CAJVPY010000054">
    <property type="protein sequence ID" value="CAG8446913.1"/>
    <property type="molecule type" value="Genomic_DNA"/>
</dbReference>
<accession>A0A9N8YT13</accession>
<evidence type="ECO:0000256" key="1">
    <source>
        <dbReference type="SAM" id="MobiDB-lite"/>
    </source>
</evidence>
<dbReference type="AlphaFoldDB" id="A0A9N8YT13"/>
<evidence type="ECO:0000313" key="2">
    <source>
        <dbReference type="EMBL" id="CAG8446913.1"/>
    </source>
</evidence>